<reference evidence="1 2" key="1">
    <citation type="journal article" date="2019" name="Int. J. Syst. Evol. Microbiol.">
        <title>The Global Catalogue of Microorganisms (GCM) 10K type strain sequencing project: providing services to taxonomists for standard genome sequencing and annotation.</title>
        <authorList>
            <consortium name="The Broad Institute Genomics Platform"/>
            <consortium name="The Broad Institute Genome Sequencing Center for Infectious Disease"/>
            <person name="Wu L."/>
            <person name="Ma J."/>
        </authorList>
    </citation>
    <scope>NUCLEOTIDE SEQUENCE [LARGE SCALE GENOMIC DNA]</scope>
    <source>
        <strain evidence="1 2">JCM 13023</strain>
    </source>
</reference>
<evidence type="ECO:0008006" key="3">
    <source>
        <dbReference type="Google" id="ProtNLM"/>
    </source>
</evidence>
<sequence length="328" mass="36200">MTRFVMAGADQEVLLHHMAFYGLGDILEEADVDVLLTWEDGRPVLLGEGLEPDVIENAVRAHVEGRREWVAQTNDDGRGTMSPRLTAFTADEQWQSHQTGREEILDRLAAQHRWGDLRYLAALGEPSYWSVNRRNEVLQDDGASRFEMQPRNRGSEFVGNRLRPLAEKLLVRKPGQIVAGLDGSAASDELGGKPDSVSATGMTTPGPVDSALVWCALWGIGWFPLAHRVSGTAVTSGHLGRSRREWFYVPVWRGRWRPARARSILASAQLRDAASTGLTDEHDPLGGRAASTWLRARGVAGVLRFPIGRFGSDNAPERRALRAEAIPL</sequence>
<dbReference type="Proteomes" id="UP001500653">
    <property type="component" value="Unassembled WGS sequence"/>
</dbReference>
<organism evidence="1 2">
    <name type="scientific">Prauserella halophila</name>
    <dbReference type="NCBI Taxonomy" id="185641"/>
    <lineage>
        <taxon>Bacteria</taxon>
        <taxon>Bacillati</taxon>
        <taxon>Actinomycetota</taxon>
        <taxon>Actinomycetes</taxon>
        <taxon>Pseudonocardiales</taxon>
        <taxon>Pseudonocardiaceae</taxon>
        <taxon>Prauserella</taxon>
    </lineage>
</organism>
<protein>
    <recommendedName>
        <fullName evidence="3">CRISPR-associated protein Csb3</fullName>
    </recommendedName>
</protein>
<evidence type="ECO:0000313" key="1">
    <source>
        <dbReference type="EMBL" id="GAA1232748.1"/>
    </source>
</evidence>
<comment type="caution">
    <text evidence="1">The sequence shown here is derived from an EMBL/GenBank/DDBJ whole genome shotgun (WGS) entry which is preliminary data.</text>
</comment>
<keyword evidence="2" id="KW-1185">Reference proteome</keyword>
<dbReference type="EMBL" id="BAAALN010000005">
    <property type="protein sequence ID" value="GAA1232748.1"/>
    <property type="molecule type" value="Genomic_DNA"/>
</dbReference>
<name>A0ABN1W4X3_9PSEU</name>
<gene>
    <name evidence="1" type="ORF">GCM10009676_15010</name>
</gene>
<accession>A0ABN1W4X3</accession>
<dbReference type="RefSeq" id="WP_253863726.1">
    <property type="nucleotide sequence ID" value="NZ_BAAALN010000005.1"/>
</dbReference>
<evidence type="ECO:0000313" key="2">
    <source>
        <dbReference type="Proteomes" id="UP001500653"/>
    </source>
</evidence>
<proteinExistence type="predicted"/>